<evidence type="ECO:0000313" key="1">
    <source>
        <dbReference type="EMBL" id="AAL63953.1"/>
    </source>
</evidence>
<proteinExistence type="predicted"/>
<dbReference type="KEGG" id="pai:PAE2110"/>
<dbReference type="HOGENOM" id="CLU_3338607_0_0_2"/>
<dbReference type="EnsemblBacteria" id="AAL63953">
    <property type="protein sequence ID" value="AAL63953"/>
    <property type="gene ID" value="PAE2110"/>
</dbReference>
<keyword evidence="2" id="KW-1185">Reference proteome</keyword>
<dbReference type="EMBL" id="AE009441">
    <property type="protein sequence ID" value="AAL63953.1"/>
    <property type="molecule type" value="Genomic_DNA"/>
</dbReference>
<protein>
    <submittedName>
        <fullName evidence="1">Uncharacterized protein</fullName>
    </submittedName>
</protein>
<reference evidence="1 2" key="1">
    <citation type="journal article" date="2002" name="Proc. Natl. Acad. Sci. U.S.A.">
        <title>Genome sequence of the hyperthermophilic crenarchaeon Pyrobaculum aerophilum.</title>
        <authorList>
            <person name="Fitz-Gibbon S.T."/>
            <person name="Ladner H."/>
            <person name="Kim U.J."/>
            <person name="Stetter K.O."/>
            <person name="Simon M.I."/>
            <person name="Miller J.H."/>
        </authorList>
    </citation>
    <scope>NUCLEOTIDE SEQUENCE [LARGE SCALE GENOMIC DNA]</scope>
    <source>
        <strain evidence="2">ATCC 51768 / DSM 7523 / JCM 9630 / CIP 104966 / NBRC 100827 / IM2</strain>
    </source>
</reference>
<dbReference type="AlphaFoldDB" id="Q8ZVV1"/>
<dbReference type="Proteomes" id="UP000002439">
    <property type="component" value="Chromosome"/>
</dbReference>
<name>Q8ZVV1_PYRAE</name>
<evidence type="ECO:0000313" key="2">
    <source>
        <dbReference type="Proteomes" id="UP000002439"/>
    </source>
</evidence>
<dbReference type="PATRIC" id="fig|178306.9.peg.1558"/>
<accession>Q8ZVV1</accession>
<organism evidence="1 2">
    <name type="scientific">Pyrobaculum aerophilum (strain ATCC 51768 / DSM 7523 / JCM 9630 / CIP 104966 / NBRC 100827 / IM2)</name>
    <dbReference type="NCBI Taxonomy" id="178306"/>
    <lineage>
        <taxon>Archaea</taxon>
        <taxon>Thermoproteota</taxon>
        <taxon>Thermoprotei</taxon>
        <taxon>Thermoproteales</taxon>
        <taxon>Thermoproteaceae</taxon>
        <taxon>Pyrobaculum</taxon>
    </lineage>
</organism>
<sequence length="37" mass="3906">MEEALKCIAVVEKVVKTAVMAAGTAQGRRLEVVEATC</sequence>
<dbReference type="InParanoid" id="Q8ZVV1"/>
<gene>
    <name evidence="1" type="ordered locus">PAE2110</name>
</gene>